<reference evidence="2" key="1">
    <citation type="submission" date="2017-08" db="EMBL/GenBank/DDBJ databases">
        <authorList>
            <person name="Varghese N."/>
            <person name="Submissions S."/>
        </authorList>
    </citation>
    <scope>NUCLEOTIDE SEQUENCE [LARGE SCALE GENOMIC DNA]</scope>
    <source>
        <strain evidence="2">JC22</strain>
    </source>
</reference>
<dbReference type="RefSeq" id="WP_161946648.1">
    <property type="nucleotide sequence ID" value="NZ_OBMQ01000005.1"/>
</dbReference>
<dbReference type="AlphaFoldDB" id="A0A285SLT4"/>
<evidence type="ECO:0000313" key="2">
    <source>
        <dbReference type="Proteomes" id="UP000219636"/>
    </source>
</evidence>
<proteinExistence type="predicted"/>
<organism evidence="1 2">
    <name type="scientific">Ureibacillus xyleni</name>
    <dbReference type="NCBI Taxonomy" id="614648"/>
    <lineage>
        <taxon>Bacteria</taxon>
        <taxon>Bacillati</taxon>
        <taxon>Bacillota</taxon>
        <taxon>Bacilli</taxon>
        <taxon>Bacillales</taxon>
        <taxon>Caryophanaceae</taxon>
        <taxon>Ureibacillus</taxon>
    </lineage>
</organism>
<accession>A0A285SLT4</accession>
<sequence length="47" mass="5969">MDLEKFYNLYNYKFPHEVEGQLLLKTYQTNETMEYYLKEMVLHYFHI</sequence>
<dbReference type="Proteomes" id="UP000219636">
    <property type="component" value="Unassembled WGS sequence"/>
</dbReference>
<evidence type="ECO:0000313" key="1">
    <source>
        <dbReference type="EMBL" id="SOC08346.1"/>
    </source>
</evidence>
<keyword evidence="2" id="KW-1185">Reference proteome</keyword>
<name>A0A285SLT4_9BACL</name>
<dbReference type="EMBL" id="OBMQ01000005">
    <property type="protein sequence ID" value="SOC08346.1"/>
    <property type="molecule type" value="Genomic_DNA"/>
</dbReference>
<protein>
    <submittedName>
        <fullName evidence="1">Uncharacterized protein</fullName>
    </submittedName>
</protein>
<gene>
    <name evidence="1" type="ORF">SAMN05880501_10564</name>
</gene>